<organism evidence="1">
    <name type="scientific">Caldithrix abyssi</name>
    <dbReference type="NCBI Taxonomy" id="187145"/>
    <lineage>
        <taxon>Bacteria</taxon>
        <taxon>Pseudomonadati</taxon>
        <taxon>Calditrichota</taxon>
        <taxon>Calditrichia</taxon>
        <taxon>Calditrichales</taxon>
        <taxon>Calditrichaceae</taxon>
        <taxon>Caldithrix</taxon>
    </lineage>
</organism>
<protein>
    <submittedName>
        <fullName evidence="1">Uncharacterized protein</fullName>
    </submittedName>
</protein>
<accession>A0A7V5PQM0</accession>
<dbReference type="AlphaFoldDB" id="A0A7V5PQM0"/>
<reference evidence="1" key="1">
    <citation type="journal article" date="2020" name="mSystems">
        <title>Genome- and Community-Level Interaction Insights into Carbon Utilization and Element Cycling Functions of Hydrothermarchaeota in Hydrothermal Sediment.</title>
        <authorList>
            <person name="Zhou Z."/>
            <person name="Liu Y."/>
            <person name="Xu W."/>
            <person name="Pan J."/>
            <person name="Luo Z.H."/>
            <person name="Li M."/>
        </authorList>
    </citation>
    <scope>NUCLEOTIDE SEQUENCE [LARGE SCALE GENOMIC DNA]</scope>
    <source>
        <strain evidence="1">HyVt-527</strain>
    </source>
</reference>
<dbReference type="EMBL" id="DROD01000608">
    <property type="protein sequence ID" value="HHJ53433.1"/>
    <property type="molecule type" value="Genomic_DNA"/>
</dbReference>
<comment type="caution">
    <text evidence="1">The sequence shown here is derived from an EMBL/GenBank/DDBJ whole genome shotgun (WGS) entry which is preliminary data.</text>
</comment>
<gene>
    <name evidence="1" type="ORF">ENJ89_09585</name>
</gene>
<evidence type="ECO:0000313" key="1">
    <source>
        <dbReference type="EMBL" id="HHJ53433.1"/>
    </source>
</evidence>
<proteinExistence type="predicted"/>
<name>A0A7V5PQM0_CALAY</name>
<dbReference type="Proteomes" id="UP000886124">
    <property type="component" value="Unassembled WGS sequence"/>
</dbReference>
<sequence length="74" mass="8126">MTSLDKIKRVKSKYQRAWLSIPGVVAVGIGTLRDGSAGIIVSVERPDETVRQQIPERVEDVPVEIQVTGKIKAL</sequence>